<dbReference type="InterPro" id="IPR036844">
    <property type="entry name" value="Hint_dom_sf"/>
</dbReference>
<keyword evidence="6" id="KW-1185">Reference proteome</keyword>
<keyword evidence="3" id="KW-0732">Signal</keyword>
<dbReference type="InterPro" id="IPR006530">
    <property type="entry name" value="YD"/>
</dbReference>
<feature type="region of interest" description="Disordered" evidence="2">
    <location>
        <begin position="1218"/>
        <end position="1266"/>
    </location>
</feature>
<feature type="region of interest" description="Disordered" evidence="2">
    <location>
        <begin position="961"/>
        <end position="997"/>
    </location>
</feature>
<evidence type="ECO:0000256" key="1">
    <source>
        <dbReference type="ARBA" id="ARBA00022737"/>
    </source>
</evidence>
<dbReference type="SMART" id="SM00306">
    <property type="entry name" value="HintN"/>
    <property type="match status" value="1"/>
</dbReference>
<dbReference type="NCBIfam" id="TIGR03696">
    <property type="entry name" value="Rhs_assc_core"/>
    <property type="match status" value="1"/>
</dbReference>
<dbReference type="Pfam" id="PF07591">
    <property type="entry name" value="PT-HINT"/>
    <property type="match status" value="1"/>
</dbReference>
<name>A0ABP9BB04_9ACTN</name>
<dbReference type="PANTHER" id="PTHR32305">
    <property type="match status" value="1"/>
</dbReference>
<feature type="compositionally biased region" description="Basic and acidic residues" evidence="2">
    <location>
        <begin position="801"/>
        <end position="814"/>
    </location>
</feature>
<feature type="signal peptide" evidence="3">
    <location>
        <begin position="1"/>
        <end position="28"/>
    </location>
</feature>
<dbReference type="Pfam" id="PF05593">
    <property type="entry name" value="RHS_repeat"/>
    <property type="match status" value="2"/>
</dbReference>
<feature type="compositionally biased region" description="Low complexity" evidence="2">
    <location>
        <begin position="124"/>
        <end position="133"/>
    </location>
</feature>
<dbReference type="InterPro" id="IPR056823">
    <property type="entry name" value="TEN-like_YD-shell"/>
</dbReference>
<feature type="compositionally biased region" description="Basic and acidic residues" evidence="2">
    <location>
        <begin position="982"/>
        <end position="995"/>
    </location>
</feature>
<dbReference type="EMBL" id="BAABJV010000019">
    <property type="protein sequence ID" value="GAA4792400.1"/>
    <property type="molecule type" value="Genomic_DNA"/>
</dbReference>
<proteinExistence type="predicted"/>
<evidence type="ECO:0000313" key="5">
    <source>
        <dbReference type="EMBL" id="GAA4792400.1"/>
    </source>
</evidence>
<comment type="caution">
    <text evidence="5">The sequence shown here is derived from an EMBL/GenBank/DDBJ whole genome shotgun (WGS) entry which is preliminary data.</text>
</comment>
<feature type="chain" id="PRO_5047479592" evidence="3">
    <location>
        <begin position="29"/>
        <end position="2340"/>
    </location>
</feature>
<feature type="region of interest" description="Disordered" evidence="2">
    <location>
        <begin position="251"/>
        <end position="274"/>
    </location>
</feature>
<dbReference type="InterPro" id="IPR003587">
    <property type="entry name" value="Hint_dom_N"/>
</dbReference>
<dbReference type="InterPro" id="IPR022385">
    <property type="entry name" value="Rhs_assc_core"/>
</dbReference>
<dbReference type="RefSeq" id="WP_345615753.1">
    <property type="nucleotide sequence ID" value="NZ_BAABJV010000019.1"/>
</dbReference>
<dbReference type="Pfam" id="PF25023">
    <property type="entry name" value="TEN_YD-shell"/>
    <property type="match status" value="1"/>
</dbReference>
<sequence length="2340" mass="250120">MSRRIPRRLLGSIVLGLCMVVTTGTVQAAPIDRPEERKRPTAEGQSKPAEGSTAKIAPRPADPAAKAAVKTLDKASWPGADSKSLAVPESAGKATNIGGIPVKVSRAEAPTPKKAPADSRAEAEATTPATVAVTSLDHRRAKQLGSAALLNVQRTDGSEQPGRVRLTVDYSKFAEAFGGDYAGRLQLVELPACATLAAPGTKKCRELPKPLASVNDRDRGTLTADVEALPAESGVSTQAGQATPLLAVTAGDSSEQGDYKATPLSPSSSWSTAGSSGGFSWSYPFRTVPTPGGLTPSMGLSYSSQAVDGRTAATNNQGSWVGEGFSYEPGYIERRYKPCADDGHKTSAEQCWAFENGTLMLDGASGQLLKDDKTGKWHVTGESGARIEKLTGATNGDNNGEHWKVTTTDGTEYYFGLNRRPGWTSGKTETGSTWTVPVFGDDSGEPCYNSTFSKAHCQQAWRWNLDYVKDNRGNVMSYVYGKETNHYALNGKTDANGTAYTRGGYLKRIEYGQRDGEVFDAAAPARVVFHTAERCLPTSTFTCDPADFKESNARHWPDTPVDRYCKAGTKCDAGQSAATFWTRKRLTGITTQMKSGTDTYTDVDAWSFTHLFTDNGDDSKTLWLSKIDHEGKVGGSAKLPSLELQGVQLANRVDKDGDNIAPFHRFRLAAVLTETGSQLDVNYAPTQCKADALPEPGEQTKRCYPVKWTPPGSIDPVTDWFHKYVVAEIIETDRTGGGEDLVTRYDYQGPAGWRHGEPDGITDEKNLTWDQWQGYGKVTVTSGNGEKMPNRVDHTYLQGLHGDKKPGGGTRTEEVTDSTGKTYTGHQDYSGFEVEARTYDGSKVIAKVINEPWKHDTATQTESWKTTKATLVRTRTTRGYRLMSGGGWRSTESVSTYDTGGGNTGRVISTDDRGDTSTAADDTCTRVWYADNPAKNMYELPSRSEKVSVRCSTTPDRKTQVLADERTGYDGGDFSDTPTKGEATKTERLTSHDGSKGTYQVTGTTTYDAFGRATSQTDAGGARTTTAYTDVNGLISQTKVTNALGHVTTTDYAPAWGQSTGQTDPNGIRTDLAYDPMGRLVSVWMPDRRKTQTPSIKYSYTIRRDKPVAIKTEKVEISGSYGVEYQLFDGMLRPRQKQTEGPGGSRMVADSFYDGTGNIKQTNATYNATGAPSAELLIVRDGEVGAQSRTLFDGLGRPTAQIFAVAGEEQWRTTTAYDGDRTHVDPPKGGVPTTTVTNADGQTTELRHWHGDSPDPDGSAGPGSGYDATTYAYTPAGLLSEVTDAQGNTWRYAYDQLGRKVKSIDPDAGTSTTKYDALDRPVSTTDARGKKTSTVYDKLGRTLTTWEGEPDTGTQLTETRYDRAGWLGKAWASLRYVNGGSEYFATVTQSMDSMYRPLKTAYSVPKSEGELAGIYTFTNSYNRDGTQQGMGMPAAGGLSTETIVFGYDELQRPTSMQGKTSYVTDTDYSNTSQIQQLELSTGEGQRLWQTFQYEKGTDRLTRAVVDLSTRTGTLKESHYSYDQAGNVLSISDTATTADADTQCFAYDTGQRLAEAWTPKATVQQATGHGTVGGTLNGSRPSACEAAPGTQALGGPAPYWKSYTTDAIGNRTKEVVHDTGLDASKDATRTFTYGEGTAGPHAVTKVVEETANVTQQSTYAYDASGNTTERVIGGNEQKLTWDSQGKLEESTEADGTKATYFYDGGGNRLVRRDAQATTVYLPGMELRQAKGSTKVEATRYYSYAGQTVAVRTDDNKISLLASDHHGTGELAVDSATGAVSQRRSDPYGLERGEASGTWPGEKGFVGGTIDKQTGLVHVGAREYAPVLGKFISVDPIIDYTSPQQINGYAYANNSPVTLSDPSGLLPCKQGIFAVCGPGGSDGTKTGSCYVLLCSGGGGGGGKSSATPEDKKVQEAQAAVDTAQRNYSAAKQRTIQAAEQLVEIAKDILGINAAMDCFSSGDLGACAETALNVAGSFVGGLAGKILAKYGAPWNWAKGARLVKQVTGLLGDLVGGVKGMLSTSKTLGKAKTKLTAALEQAKRAVSRKEKCSTANSFTPGTKVLMADGSSKPIEDVKLGDRVLATDPETGETRVETVTAEIQGSGAKHLVKVTIDLDGDAGSKTASVTATDGHPFWVPELGDWLDATDLKAGQWLQTSAGTFVQIDGVKRWTQQSTVHNLTVTSLHTYYVVAGDASVLVHNCGSGAADNYTPGGHAITHGQTATAVGSDTQTMNNFNNVLNEGMHDVVAHGTSDGFISLDGELTNGGQLVEAIRSNPNYTEGQSCRLLVCHSGASGVAQQVADELGVPVLAPTDRVGTNPALGAGQVPQIDRGGVWNLIHPRR</sequence>
<dbReference type="InterPro" id="IPR030934">
    <property type="entry name" value="Intein_C"/>
</dbReference>
<feature type="domain" description="Hint" evidence="4">
    <location>
        <begin position="2051"/>
        <end position="2156"/>
    </location>
</feature>
<dbReference type="PROSITE" id="PS50818">
    <property type="entry name" value="INTEIN_C_TER"/>
    <property type="match status" value="1"/>
</dbReference>
<protein>
    <submittedName>
        <fullName evidence="5">RHS repeat-associated core domain-containing protein</fullName>
    </submittedName>
</protein>
<keyword evidence="1" id="KW-0677">Repeat</keyword>
<feature type="region of interest" description="Disordered" evidence="2">
    <location>
        <begin position="882"/>
        <end position="919"/>
    </location>
</feature>
<accession>A0ABP9BB04</accession>
<evidence type="ECO:0000259" key="4">
    <source>
        <dbReference type="SMART" id="SM00306"/>
    </source>
</evidence>
<organism evidence="5 6">
    <name type="scientific">Streptomyces sanyensis</name>
    <dbReference type="NCBI Taxonomy" id="568869"/>
    <lineage>
        <taxon>Bacteria</taxon>
        <taxon>Bacillati</taxon>
        <taxon>Actinomycetota</taxon>
        <taxon>Actinomycetes</taxon>
        <taxon>Kitasatosporales</taxon>
        <taxon>Streptomycetaceae</taxon>
        <taxon>Streptomyces</taxon>
    </lineage>
</organism>
<feature type="region of interest" description="Disordered" evidence="2">
    <location>
        <begin position="800"/>
        <end position="822"/>
    </location>
</feature>
<dbReference type="NCBIfam" id="TIGR01643">
    <property type="entry name" value="YD_repeat_2x"/>
    <property type="match status" value="3"/>
</dbReference>
<reference evidence="6" key="1">
    <citation type="journal article" date="2019" name="Int. J. Syst. Evol. Microbiol.">
        <title>The Global Catalogue of Microorganisms (GCM) 10K type strain sequencing project: providing services to taxonomists for standard genome sequencing and annotation.</title>
        <authorList>
            <consortium name="The Broad Institute Genomics Platform"/>
            <consortium name="The Broad Institute Genome Sequencing Center for Infectious Disease"/>
            <person name="Wu L."/>
            <person name="Ma J."/>
        </authorList>
    </citation>
    <scope>NUCLEOTIDE SEQUENCE [LARGE SCALE GENOMIC DNA]</scope>
    <source>
        <strain evidence="6">JCM 18324</strain>
    </source>
</reference>
<dbReference type="Proteomes" id="UP001501147">
    <property type="component" value="Unassembled WGS sequence"/>
</dbReference>
<feature type="compositionally biased region" description="Low complexity" evidence="2">
    <location>
        <begin position="1227"/>
        <end position="1237"/>
    </location>
</feature>
<evidence type="ECO:0000313" key="6">
    <source>
        <dbReference type="Proteomes" id="UP001501147"/>
    </source>
</evidence>
<dbReference type="PANTHER" id="PTHR32305:SF17">
    <property type="entry name" value="TRNA NUCLEASE WAPA"/>
    <property type="match status" value="1"/>
</dbReference>
<dbReference type="CDD" id="cd00081">
    <property type="entry name" value="Hint"/>
    <property type="match status" value="1"/>
</dbReference>
<evidence type="ECO:0000256" key="3">
    <source>
        <dbReference type="SAM" id="SignalP"/>
    </source>
</evidence>
<feature type="compositionally biased region" description="Low complexity" evidence="2">
    <location>
        <begin position="261"/>
        <end position="274"/>
    </location>
</feature>
<gene>
    <name evidence="5" type="ORF">GCM10023329_50430</name>
</gene>
<feature type="compositionally biased region" description="Low complexity" evidence="2">
    <location>
        <begin position="54"/>
        <end position="70"/>
    </location>
</feature>
<dbReference type="Gene3D" id="2.180.10.10">
    <property type="entry name" value="RHS repeat-associated core"/>
    <property type="match status" value="2"/>
</dbReference>
<dbReference type="Gene3D" id="2.170.16.10">
    <property type="entry name" value="Hedgehog/Intein (Hint) domain"/>
    <property type="match status" value="1"/>
</dbReference>
<feature type="compositionally biased region" description="Basic and acidic residues" evidence="2">
    <location>
        <begin position="32"/>
        <end position="41"/>
    </location>
</feature>
<feature type="region of interest" description="Disordered" evidence="2">
    <location>
        <begin position="29"/>
        <end position="133"/>
    </location>
</feature>
<dbReference type="SUPFAM" id="SSF51294">
    <property type="entry name" value="Hedgehog/intein (Hint) domain"/>
    <property type="match status" value="1"/>
</dbReference>
<dbReference type="InterPro" id="IPR031325">
    <property type="entry name" value="RHS_repeat"/>
</dbReference>
<evidence type="ECO:0000256" key="2">
    <source>
        <dbReference type="SAM" id="MobiDB-lite"/>
    </source>
</evidence>
<dbReference type="InterPro" id="IPR050708">
    <property type="entry name" value="T6SS_VgrG/RHS"/>
</dbReference>